<accession>A0A0E9QE80</accession>
<proteinExistence type="predicted"/>
<dbReference type="EMBL" id="GBXM01093785">
    <property type="protein sequence ID" value="JAH14792.1"/>
    <property type="molecule type" value="Transcribed_RNA"/>
</dbReference>
<sequence>MCLLSYLAFISGFLALAILGSRTSDIVLITLVPLDQLGLPVSAKRSPFPDAELWKRFLFFFESVCRKDGQGQEAQ</sequence>
<evidence type="ECO:0000313" key="1">
    <source>
        <dbReference type="EMBL" id="JAH14792.1"/>
    </source>
</evidence>
<reference evidence="1" key="1">
    <citation type="submission" date="2014-11" db="EMBL/GenBank/DDBJ databases">
        <authorList>
            <person name="Amaro Gonzalez C."/>
        </authorList>
    </citation>
    <scope>NUCLEOTIDE SEQUENCE</scope>
</reference>
<protein>
    <submittedName>
        <fullName evidence="1">Uncharacterized protein</fullName>
    </submittedName>
</protein>
<reference evidence="1" key="2">
    <citation type="journal article" date="2015" name="Fish Shellfish Immunol.">
        <title>Early steps in the European eel (Anguilla anguilla)-Vibrio vulnificus interaction in the gills: Role of the RtxA13 toxin.</title>
        <authorList>
            <person name="Callol A."/>
            <person name="Pajuelo D."/>
            <person name="Ebbesson L."/>
            <person name="Teles M."/>
            <person name="MacKenzie S."/>
            <person name="Amaro C."/>
        </authorList>
    </citation>
    <scope>NUCLEOTIDE SEQUENCE</scope>
</reference>
<name>A0A0E9QE80_ANGAN</name>
<organism evidence="1">
    <name type="scientific">Anguilla anguilla</name>
    <name type="common">European freshwater eel</name>
    <name type="synonym">Muraena anguilla</name>
    <dbReference type="NCBI Taxonomy" id="7936"/>
    <lineage>
        <taxon>Eukaryota</taxon>
        <taxon>Metazoa</taxon>
        <taxon>Chordata</taxon>
        <taxon>Craniata</taxon>
        <taxon>Vertebrata</taxon>
        <taxon>Euteleostomi</taxon>
        <taxon>Actinopterygii</taxon>
        <taxon>Neopterygii</taxon>
        <taxon>Teleostei</taxon>
        <taxon>Anguilliformes</taxon>
        <taxon>Anguillidae</taxon>
        <taxon>Anguilla</taxon>
    </lineage>
</organism>
<dbReference type="AlphaFoldDB" id="A0A0E9QE80"/>